<proteinExistence type="predicted"/>
<protein>
    <submittedName>
        <fullName evidence="3">Uncharacterized protein</fullName>
    </submittedName>
</protein>
<keyword evidence="1" id="KW-0040">ANK repeat</keyword>
<dbReference type="InterPro" id="IPR036770">
    <property type="entry name" value="Ankyrin_rpt-contain_sf"/>
</dbReference>
<dbReference type="Gene3D" id="1.25.40.20">
    <property type="entry name" value="Ankyrin repeat-containing domain"/>
    <property type="match status" value="1"/>
</dbReference>
<name>A0A7S1VPP7_9STRA</name>
<sequence length="146" mass="16608">MTEQDEEGNTPLHVALINDRCYQIAKLLSTRRSMNLANKKGEFPLNLLLSQSRRLDDPLATAFVELVSYSPTAMKRLPMGDSLYPWVFGKVGVRPNTIYKLLQSTPNLIRTTEGRTTAAEKQQEGAPQRRGKKRKRNRRSSSCQMK</sequence>
<dbReference type="AlphaFoldDB" id="A0A7S1VPP7"/>
<gene>
    <name evidence="3" type="ORF">GOCE00092_LOCUS24835</name>
</gene>
<evidence type="ECO:0000256" key="2">
    <source>
        <dbReference type="SAM" id="MobiDB-lite"/>
    </source>
</evidence>
<feature type="compositionally biased region" description="Basic residues" evidence="2">
    <location>
        <begin position="129"/>
        <end position="139"/>
    </location>
</feature>
<reference evidence="3" key="1">
    <citation type="submission" date="2021-01" db="EMBL/GenBank/DDBJ databases">
        <authorList>
            <person name="Corre E."/>
            <person name="Pelletier E."/>
            <person name="Niang G."/>
            <person name="Scheremetjew M."/>
            <person name="Finn R."/>
            <person name="Kale V."/>
            <person name="Holt S."/>
            <person name="Cochrane G."/>
            <person name="Meng A."/>
            <person name="Brown T."/>
            <person name="Cohen L."/>
        </authorList>
    </citation>
    <scope>NUCLEOTIDE SEQUENCE</scope>
    <source>
        <strain evidence="3">CCMP 410</strain>
    </source>
</reference>
<feature type="region of interest" description="Disordered" evidence="2">
    <location>
        <begin position="110"/>
        <end position="146"/>
    </location>
</feature>
<organism evidence="3">
    <name type="scientific">Grammatophora oceanica</name>
    <dbReference type="NCBI Taxonomy" id="210454"/>
    <lineage>
        <taxon>Eukaryota</taxon>
        <taxon>Sar</taxon>
        <taxon>Stramenopiles</taxon>
        <taxon>Ochrophyta</taxon>
        <taxon>Bacillariophyta</taxon>
        <taxon>Fragilariophyceae</taxon>
        <taxon>Fragilariophycidae</taxon>
        <taxon>Rhabdonematales</taxon>
        <taxon>Grammatophoraceae</taxon>
        <taxon>Grammatophora</taxon>
    </lineage>
</organism>
<dbReference type="InterPro" id="IPR002110">
    <property type="entry name" value="Ankyrin_rpt"/>
</dbReference>
<dbReference type="EMBL" id="HBGK01047297">
    <property type="protein sequence ID" value="CAD9307028.1"/>
    <property type="molecule type" value="Transcribed_RNA"/>
</dbReference>
<dbReference type="SUPFAM" id="SSF48403">
    <property type="entry name" value="Ankyrin repeat"/>
    <property type="match status" value="1"/>
</dbReference>
<evidence type="ECO:0000313" key="3">
    <source>
        <dbReference type="EMBL" id="CAD9307028.1"/>
    </source>
</evidence>
<evidence type="ECO:0000256" key="1">
    <source>
        <dbReference type="PROSITE-ProRule" id="PRU00023"/>
    </source>
</evidence>
<accession>A0A7S1VPP7</accession>
<feature type="repeat" description="ANK" evidence="1">
    <location>
        <begin position="7"/>
        <end position="39"/>
    </location>
</feature>
<dbReference type="PROSITE" id="PS50088">
    <property type="entry name" value="ANK_REPEAT"/>
    <property type="match status" value="1"/>
</dbReference>